<dbReference type="AlphaFoldDB" id="A0AAD2FIN3"/>
<proteinExistence type="predicted"/>
<evidence type="ECO:0000313" key="1">
    <source>
        <dbReference type="EMBL" id="CAJ1934487.1"/>
    </source>
</evidence>
<gene>
    <name evidence="1" type="ORF">CYCCA115_LOCUS3827</name>
</gene>
<protein>
    <submittedName>
        <fullName evidence="1">Uncharacterized protein</fullName>
    </submittedName>
</protein>
<keyword evidence="2" id="KW-1185">Reference proteome</keyword>
<evidence type="ECO:0000313" key="2">
    <source>
        <dbReference type="Proteomes" id="UP001295423"/>
    </source>
</evidence>
<sequence length="144" mass="16324">MMFVVAKTIWTKPTAEAKKTNHKRRHDVTEYYEKVSRFRLESHPTADDIDADKMSRLPALAEYYYSKDLLRFGWEGVLKALFSGTRDKESPLKLLRDYEATILREAHSSLAYLGARHVKLTIPAALVGRGETIPGCNSPLADVV</sequence>
<accession>A0AAD2FIN3</accession>
<reference evidence="1" key="1">
    <citation type="submission" date="2023-08" db="EMBL/GenBank/DDBJ databases">
        <authorList>
            <person name="Audoor S."/>
            <person name="Bilcke G."/>
        </authorList>
    </citation>
    <scope>NUCLEOTIDE SEQUENCE</scope>
</reference>
<name>A0AAD2FIN3_9STRA</name>
<comment type="caution">
    <text evidence="1">The sequence shown here is derived from an EMBL/GenBank/DDBJ whole genome shotgun (WGS) entry which is preliminary data.</text>
</comment>
<dbReference type="EMBL" id="CAKOGP040000335">
    <property type="protein sequence ID" value="CAJ1934487.1"/>
    <property type="molecule type" value="Genomic_DNA"/>
</dbReference>
<dbReference type="Proteomes" id="UP001295423">
    <property type="component" value="Unassembled WGS sequence"/>
</dbReference>
<organism evidence="1 2">
    <name type="scientific">Cylindrotheca closterium</name>
    <dbReference type="NCBI Taxonomy" id="2856"/>
    <lineage>
        <taxon>Eukaryota</taxon>
        <taxon>Sar</taxon>
        <taxon>Stramenopiles</taxon>
        <taxon>Ochrophyta</taxon>
        <taxon>Bacillariophyta</taxon>
        <taxon>Bacillariophyceae</taxon>
        <taxon>Bacillariophycidae</taxon>
        <taxon>Bacillariales</taxon>
        <taxon>Bacillariaceae</taxon>
        <taxon>Cylindrotheca</taxon>
    </lineage>
</organism>